<protein>
    <submittedName>
        <fullName evidence="1">Uncharacterized protein</fullName>
    </submittedName>
</protein>
<evidence type="ECO:0000313" key="1">
    <source>
        <dbReference type="EMBL" id="CAB4126818.1"/>
    </source>
</evidence>
<proteinExistence type="predicted"/>
<gene>
    <name evidence="1" type="ORF">UFOVP75_35</name>
</gene>
<reference evidence="1" key="1">
    <citation type="submission" date="2020-04" db="EMBL/GenBank/DDBJ databases">
        <authorList>
            <person name="Chiriac C."/>
            <person name="Salcher M."/>
            <person name="Ghai R."/>
            <person name="Kavagutti S V."/>
        </authorList>
    </citation>
    <scope>NUCLEOTIDE SEQUENCE</scope>
</reference>
<organism evidence="1">
    <name type="scientific">uncultured Caudovirales phage</name>
    <dbReference type="NCBI Taxonomy" id="2100421"/>
    <lineage>
        <taxon>Viruses</taxon>
        <taxon>Duplodnaviria</taxon>
        <taxon>Heunggongvirae</taxon>
        <taxon>Uroviricota</taxon>
        <taxon>Caudoviricetes</taxon>
        <taxon>Peduoviridae</taxon>
        <taxon>Maltschvirus</taxon>
        <taxon>Maltschvirus maltsch</taxon>
    </lineage>
</organism>
<sequence>MKFDLRVLTDKTDDTMKRCPELRRGQAMWAAAVDLWPALSAPLSCTSIDPFDDDDLCLPFMLALAQRAKRVA</sequence>
<name>A0A6J5KWB4_9CAUD</name>
<accession>A0A6J5KWB4</accession>
<dbReference type="EMBL" id="LR796209">
    <property type="protein sequence ID" value="CAB4126818.1"/>
    <property type="molecule type" value="Genomic_DNA"/>
</dbReference>